<dbReference type="InterPro" id="IPR019455">
    <property type="entry name" value="Acetolactate_synth_ssu_C"/>
</dbReference>
<dbReference type="Pfam" id="PF22629">
    <property type="entry name" value="ACT_AHAS_ss"/>
    <property type="match status" value="1"/>
</dbReference>
<dbReference type="InterPro" id="IPR054480">
    <property type="entry name" value="AHAS_small-like_ACT"/>
</dbReference>
<dbReference type="NCBIfam" id="TIGR00119">
    <property type="entry name" value="acolac_sm"/>
    <property type="match status" value="1"/>
</dbReference>
<dbReference type="GO" id="GO:0005829">
    <property type="term" value="C:cytosol"/>
    <property type="evidence" value="ECO:0007669"/>
    <property type="project" value="TreeGrafter"/>
</dbReference>
<dbReference type="InterPro" id="IPR002912">
    <property type="entry name" value="ACT_dom"/>
</dbReference>
<organism evidence="10 11">
    <name type="scientific">Nitratidesulfovibrio vulgaris (strain DP4)</name>
    <name type="common">Desulfovibrio vulgaris</name>
    <dbReference type="NCBI Taxonomy" id="391774"/>
    <lineage>
        <taxon>Bacteria</taxon>
        <taxon>Pseudomonadati</taxon>
        <taxon>Thermodesulfobacteriota</taxon>
        <taxon>Desulfovibrionia</taxon>
        <taxon>Desulfovibrionales</taxon>
        <taxon>Desulfovibrionaceae</taxon>
        <taxon>Nitratidesulfovibrio</taxon>
    </lineage>
</organism>
<dbReference type="NCBIfam" id="NF008864">
    <property type="entry name" value="PRK11895.1"/>
    <property type="match status" value="1"/>
</dbReference>
<dbReference type="CDD" id="cd04878">
    <property type="entry name" value="ACT_AHAS"/>
    <property type="match status" value="1"/>
</dbReference>
<protein>
    <recommendedName>
        <fullName evidence="8">Acetolactate synthase small subunit</fullName>
        <shortName evidence="8">AHAS</shortName>
        <shortName evidence="8">ALS</shortName>
        <ecNumber evidence="8">2.2.1.6</ecNumber>
    </recommendedName>
    <alternativeName>
        <fullName evidence="8">Acetohydroxy-acid synthase small subunit</fullName>
    </alternativeName>
</protein>
<feature type="domain" description="ACT" evidence="9">
    <location>
        <begin position="4"/>
        <end position="78"/>
    </location>
</feature>
<accession>A0A0H3AC63</accession>
<dbReference type="PROSITE" id="PS51671">
    <property type="entry name" value="ACT"/>
    <property type="match status" value="1"/>
</dbReference>
<evidence type="ECO:0000256" key="5">
    <source>
        <dbReference type="ARBA" id="ARBA00022605"/>
    </source>
</evidence>
<evidence type="ECO:0000256" key="4">
    <source>
        <dbReference type="ARBA" id="ARBA00011744"/>
    </source>
</evidence>
<dbReference type="KEGG" id="dvl:Dvul_2332"/>
<dbReference type="EC" id="2.2.1.6" evidence="8"/>
<dbReference type="UniPathway" id="UPA00047">
    <property type="reaction ID" value="UER00055"/>
</dbReference>
<evidence type="ECO:0000256" key="2">
    <source>
        <dbReference type="ARBA" id="ARBA00005025"/>
    </source>
</evidence>
<keyword evidence="8 10" id="KW-0808">Transferase</keyword>
<dbReference type="HOGENOM" id="CLU_055003_1_3_7"/>
<dbReference type="EMBL" id="CP000527">
    <property type="protein sequence ID" value="ABM29348.1"/>
    <property type="molecule type" value="Genomic_DNA"/>
</dbReference>
<dbReference type="Pfam" id="PF10369">
    <property type="entry name" value="ALS_ss_C"/>
    <property type="match status" value="1"/>
</dbReference>
<comment type="catalytic activity">
    <reaction evidence="7 8">
        <text>2 pyruvate + H(+) = (2S)-2-acetolactate + CO2</text>
        <dbReference type="Rhea" id="RHEA:25249"/>
        <dbReference type="ChEBI" id="CHEBI:15361"/>
        <dbReference type="ChEBI" id="CHEBI:15378"/>
        <dbReference type="ChEBI" id="CHEBI:16526"/>
        <dbReference type="ChEBI" id="CHEBI:58476"/>
        <dbReference type="EC" id="2.2.1.6"/>
    </reaction>
</comment>
<dbReference type="Gene3D" id="3.30.70.1150">
    <property type="entry name" value="ACT-like. Chain A, domain 2"/>
    <property type="match status" value="1"/>
</dbReference>
<dbReference type="Proteomes" id="UP000009173">
    <property type="component" value="Chromosome"/>
</dbReference>
<proteinExistence type="inferred from homology"/>
<dbReference type="SMR" id="A0A0H3AC63"/>
<dbReference type="GO" id="GO:0003984">
    <property type="term" value="F:acetolactate synthase activity"/>
    <property type="evidence" value="ECO:0007669"/>
    <property type="project" value="UniProtKB-UniRule"/>
</dbReference>
<dbReference type="PANTHER" id="PTHR30239:SF0">
    <property type="entry name" value="ACETOLACTATE SYNTHASE SMALL SUBUNIT 1, CHLOROPLASTIC"/>
    <property type="match status" value="1"/>
</dbReference>
<dbReference type="SUPFAM" id="SSF55021">
    <property type="entry name" value="ACT-like"/>
    <property type="match status" value="2"/>
</dbReference>
<dbReference type="GO" id="GO:0009097">
    <property type="term" value="P:isoleucine biosynthetic process"/>
    <property type="evidence" value="ECO:0007669"/>
    <property type="project" value="UniProtKB-UniRule"/>
</dbReference>
<comment type="function">
    <text evidence="8">Catalyzes the conversion of 2 pyruvate molecules into acetolactate in the first common step of the biosynthetic pathway of the branched-amino acids such as leucine, isoleucine, and valine.</text>
</comment>
<evidence type="ECO:0000259" key="9">
    <source>
        <dbReference type="PROSITE" id="PS51671"/>
    </source>
</evidence>
<comment type="pathway">
    <text evidence="1 8">Amino-acid biosynthesis; L-isoleucine biosynthesis; L-isoleucine from 2-oxobutanoate: step 1/4.</text>
</comment>
<gene>
    <name evidence="10" type="ordered locus">Dvul_2332</name>
</gene>
<dbReference type="InterPro" id="IPR045865">
    <property type="entry name" value="ACT-like_dom_sf"/>
</dbReference>
<evidence type="ECO:0000256" key="7">
    <source>
        <dbReference type="ARBA" id="ARBA00048670"/>
    </source>
</evidence>
<evidence type="ECO:0000256" key="6">
    <source>
        <dbReference type="ARBA" id="ARBA00023304"/>
    </source>
</evidence>
<comment type="pathway">
    <text evidence="2 8">Amino-acid biosynthesis; L-valine biosynthesis; L-valine from pyruvate: step 1/4.</text>
</comment>
<dbReference type="GO" id="GO:0009099">
    <property type="term" value="P:L-valine biosynthetic process"/>
    <property type="evidence" value="ECO:0007669"/>
    <property type="project" value="UniProtKB-UniRule"/>
</dbReference>
<dbReference type="InterPro" id="IPR004789">
    <property type="entry name" value="Acetalactate_synth_ssu"/>
</dbReference>
<dbReference type="UniPathway" id="UPA00049">
    <property type="reaction ID" value="UER00059"/>
</dbReference>
<dbReference type="RefSeq" id="WP_010937929.1">
    <property type="nucleotide sequence ID" value="NC_008751.1"/>
</dbReference>
<comment type="similarity">
    <text evidence="3 8">Belongs to the acetolactate synthase small subunit family.</text>
</comment>
<dbReference type="InterPro" id="IPR027271">
    <property type="entry name" value="Acetolactate_synth/TF_NikR_C"/>
</dbReference>
<dbReference type="Gene3D" id="3.30.70.260">
    <property type="match status" value="1"/>
</dbReference>
<evidence type="ECO:0000256" key="1">
    <source>
        <dbReference type="ARBA" id="ARBA00004974"/>
    </source>
</evidence>
<dbReference type="GO" id="GO:1990610">
    <property type="term" value="F:acetolactate synthase regulator activity"/>
    <property type="evidence" value="ECO:0007669"/>
    <property type="project" value="UniProtKB-UniRule"/>
</dbReference>
<keyword evidence="5 8" id="KW-0028">Amino-acid biosynthesis</keyword>
<dbReference type="PANTHER" id="PTHR30239">
    <property type="entry name" value="ACETOLACTATE SYNTHASE SMALL SUBUNIT"/>
    <property type="match status" value="1"/>
</dbReference>
<evidence type="ECO:0000256" key="8">
    <source>
        <dbReference type="RuleBase" id="RU368092"/>
    </source>
</evidence>
<sequence length="159" mass="17543">MKNTLSVLVRNQVGVVAQATEVFRQHNVNLNSISCAETEAFDVSRLMLTVEGQEHLFDAVKADLASKDFVLEVEDLSARDLVDRELALVKVAVTRETTTQVMQVCEVFRATVVGMGQETMTLEITGDMRKVDGFIRLLRPFGIRSLARTGSVALARGDD</sequence>
<dbReference type="InterPro" id="IPR039557">
    <property type="entry name" value="AHAS_ACT"/>
</dbReference>
<evidence type="ECO:0000313" key="11">
    <source>
        <dbReference type="Proteomes" id="UP000009173"/>
    </source>
</evidence>
<name>A0A0H3AC63_NITV4</name>
<reference evidence="11" key="1">
    <citation type="journal article" date="2009" name="Environ. Microbiol.">
        <title>Contribution of mobile genetic elements to Desulfovibrio vulgaris genome plasticity.</title>
        <authorList>
            <person name="Walker C.B."/>
            <person name="Stolyar S."/>
            <person name="Chivian D."/>
            <person name="Pinel N."/>
            <person name="Gabster J.A."/>
            <person name="Dehal P.S."/>
            <person name="He Z."/>
            <person name="Yang Z.K."/>
            <person name="Yen H.C."/>
            <person name="Zhou J."/>
            <person name="Wall J.D."/>
            <person name="Hazen T.C."/>
            <person name="Arkin A.P."/>
            <person name="Stahl D.A."/>
        </authorList>
    </citation>
    <scope>NUCLEOTIDE SEQUENCE [LARGE SCALE GENOMIC DNA]</scope>
    <source>
        <strain evidence="11">DP4</strain>
    </source>
</reference>
<comment type="subunit">
    <text evidence="4 8">Dimer of large and small chains.</text>
</comment>
<keyword evidence="6 8" id="KW-0100">Branched-chain amino acid biosynthesis</keyword>
<evidence type="ECO:0000256" key="3">
    <source>
        <dbReference type="ARBA" id="ARBA00006341"/>
    </source>
</evidence>
<dbReference type="AlphaFoldDB" id="A0A0H3AC63"/>
<evidence type="ECO:0000313" key="10">
    <source>
        <dbReference type="EMBL" id="ABM29348.1"/>
    </source>
</evidence>